<dbReference type="EMBL" id="BJYL01000033">
    <property type="protein sequence ID" value="GEN84138.1"/>
    <property type="molecule type" value="Genomic_DNA"/>
</dbReference>
<evidence type="ECO:0000313" key="2">
    <source>
        <dbReference type="Proteomes" id="UP000321901"/>
    </source>
</evidence>
<gene>
    <name evidence="1" type="ORF">SLU01_24500</name>
</gene>
<keyword evidence="2" id="KW-1185">Reference proteome</keyword>
<protein>
    <submittedName>
        <fullName evidence="1">Uncharacterized protein</fullName>
    </submittedName>
</protein>
<name>A0A511Z9N2_9BACL</name>
<dbReference type="RefSeq" id="WP_170232697.1">
    <property type="nucleotide sequence ID" value="NZ_BJYL01000033.1"/>
</dbReference>
<dbReference type="AlphaFoldDB" id="A0A511Z9N2"/>
<accession>A0A511Z9N2</accession>
<organism evidence="1 2">
    <name type="scientific">Sporosarcina luteola</name>
    <dbReference type="NCBI Taxonomy" id="582850"/>
    <lineage>
        <taxon>Bacteria</taxon>
        <taxon>Bacillati</taxon>
        <taxon>Bacillota</taxon>
        <taxon>Bacilli</taxon>
        <taxon>Bacillales</taxon>
        <taxon>Caryophanaceae</taxon>
        <taxon>Sporosarcina</taxon>
    </lineage>
</organism>
<comment type="caution">
    <text evidence="1">The sequence shown here is derived from an EMBL/GenBank/DDBJ whole genome shotgun (WGS) entry which is preliminary data.</text>
</comment>
<sequence>MESAGILAGPIVRRVDTDSVAVWVATDRPVKADAAIYHLDTNFRFVTTTNTTTVQAGHHLFIHLLQVIGRFPMDTLLGYVLLFHDGKNIFNLVDSIVYDGLHYPLFFFPAYAAPTFLYASCRKFHGKGDDALIAGDALNQIAARDQETRPSAIISYRRLDLRG</sequence>
<dbReference type="Proteomes" id="UP000321901">
    <property type="component" value="Unassembled WGS sequence"/>
</dbReference>
<reference evidence="1 2" key="1">
    <citation type="submission" date="2019-07" db="EMBL/GenBank/DDBJ databases">
        <title>Whole genome shotgun sequence of Sporosarcina luteola NBRC 105378.</title>
        <authorList>
            <person name="Hosoyama A."/>
            <person name="Uohara A."/>
            <person name="Ohji S."/>
            <person name="Ichikawa N."/>
        </authorList>
    </citation>
    <scope>NUCLEOTIDE SEQUENCE [LARGE SCALE GENOMIC DNA]</scope>
    <source>
        <strain evidence="1 2">NBRC 105378</strain>
    </source>
</reference>
<evidence type="ECO:0000313" key="1">
    <source>
        <dbReference type="EMBL" id="GEN84138.1"/>
    </source>
</evidence>
<proteinExistence type="predicted"/>